<reference evidence="1" key="1">
    <citation type="submission" date="2019-07" db="EMBL/GenBank/DDBJ databases">
        <authorList>
            <person name="Dittberner H."/>
        </authorList>
    </citation>
    <scope>NUCLEOTIDE SEQUENCE [LARGE SCALE GENOMIC DNA]</scope>
</reference>
<dbReference type="EMBL" id="CABITT030000004">
    <property type="protein sequence ID" value="VVB03635.1"/>
    <property type="molecule type" value="Genomic_DNA"/>
</dbReference>
<gene>
    <name evidence="1" type="ORF">ANE_LOCUS14079</name>
</gene>
<dbReference type="AlphaFoldDB" id="A0A565BQI8"/>
<protein>
    <submittedName>
        <fullName evidence="1">Uncharacterized protein</fullName>
    </submittedName>
</protein>
<comment type="caution">
    <text evidence="1">The sequence shown here is derived from an EMBL/GenBank/DDBJ whole genome shotgun (WGS) entry which is preliminary data.</text>
</comment>
<evidence type="ECO:0000313" key="1">
    <source>
        <dbReference type="EMBL" id="VVB03635.1"/>
    </source>
</evidence>
<name>A0A565BQI8_9BRAS</name>
<evidence type="ECO:0000313" key="2">
    <source>
        <dbReference type="Proteomes" id="UP000489600"/>
    </source>
</evidence>
<accession>A0A565BQI8</accession>
<organism evidence="1 2">
    <name type="scientific">Arabis nemorensis</name>
    <dbReference type="NCBI Taxonomy" id="586526"/>
    <lineage>
        <taxon>Eukaryota</taxon>
        <taxon>Viridiplantae</taxon>
        <taxon>Streptophyta</taxon>
        <taxon>Embryophyta</taxon>
        <taxon>Tracheophyta</taxon>
        <taxon>Spermatophyta</taxon>
        <taxon>Magnoliopsida</taxon>
        <taxon>eudicotyledons</taxon>
        <taxon>Gunneridae</taxon>
        <taxon>Pentapetalae</taxon>
        <taxon>rosids</taxon>
        <taxon>malvids</taxon>
        <taxon>Brassicales</taxon>
        <taxon>Brassicaceae</taxon>
        <taxon>Arabideae</taxon>
        <taxon>Arabis</taxon>
    </lineage>
</organism>
<sequence length="60" mass="7013">MVEIDTQDATRRYARAVKTGLEVMNNNAVDVPELRLNIASMRFQMRELREIQDFVNKEDA</sequence>
<keyword evidence="2" id="KW-1185">Reference proteome</keyword>
<proteinExistence type="predicted"/>
<dbReference type="Proteomes" id="UP000489600">
    <property type="component" value="Unassembled WGS sequence"/>
</dbReference>